<evidence type="ECO:0000313" key="12">
    <source>
        <dbReference type="Proteomes" id="UP000292373"/>
    </source>
</evidence>
<feature type="transmembrane region" description="Helical" evidence="9">
    <location>
        <begin position="259"/>
        <end position="279"/>
    </location>
</feature>
<evidence type="ECO:0000256" key="9">
    <source>
        <dbReference type="RuleBase" id="RU361157"/>
    </source>
</evidence>
<feature type="domain" description="ABC transmembrane type-2" evidence="10">
    <location>
        <begin position="46"/>
        <end position="282"/>
    </location>
</feature>
<dbReference type="OrthoDB" id="9789409at2"/>
<dbReference type="RefSeq" id="WP_131168184.1">
    <property type="nucleotide sequence ID" value="NZ_SDMQ01000008.1"/>
</dbReference>
<dbReference type="InterPro" id="IPR047817">
    <property type="entry name" value="ABC2_TM_bact-type"/>
</dbReference>
<comment type="similarity">
    <text evidence="2 9">Belongs to the ABC-2 integral membrane protein family.</text>
</comment>
<evidence type="ECO:0000256" key="8">
    <source>
        <dbReference type="ARBA" id="ARBA00023136"/>
    </source>
</evidence>
<keyword evidence="5" id="KW-0997">Cell inner membrane</keyword>
<evidence type="ECO:0000256" key="7">
    <source>
        <dbReference type="ARBA" id="ARBA00022989"/>
    </source>
</evidence>
<dbReference type="PANTHER" id="PTHR30413">
    <property type="entry name" value="INNER MEMBRANE TRANSPORT PERMEASE"/>
    <property type="match status" value="1"/>
</dbReference>
<organism evidence="11 12">
    <name type="scientific">Propioniciclava sinopodophylli</name>
    <dbReference type="NCBI Taxonomy" id="1837344"/>
    <lineage>
        <taxon>Bacteria</taxon>
        <taxon>Bacillati</taxon>
        <taxon>Actinomycetota</taxon>
        <taxon>Actinomycetes</taxon>
        <taxon>Propionibacteriales</taxon>
        <taxon>Propionibacteriaceae</taxon>
        <taxon>Propioniciclava</taxon>
    </lineage>
</organism>
<keyword evidence="6 9" id="KW-0812">Transmembrane</keyword>
<comment type="caution">
    <text evidence="11">The sequence shown here is derived from an EMBL/GenBank/DDBJ whole genome shotgun (WGS) entry which is preliminary data.</text>
</comment>
<dbReference type="PROSITE" id="PS51012">
    <property type="entry name" value="ABC_TM2"/>
    <property type="match status" value="1"/>
</dbReference>
<protein>
    <recommendedName>
        <fullName evidence="9">Transport permease protein</fullName>
    </recommendedName>
</protein>
<feature type="transmembrane region" description="Helical" evidence="9">
    <location>
        <begin position="220"/>
        <end position="239"/>
    </location>
</feature>
<dbReference type="Pfam" id="PF01061">
    <property type="entry name" value="ABC2_membrane"/>
    <property type="match status" value="1"/>
</dbReference>
<feature type="transmembrane region" description="Helical" evidence="9">
    <location>
        <begin position="126"/>
        <end position="147"/>
    </location>
</feature>
<dbReference type="InterPro" id="IPR013525">
    <property type="entry name" value="ABC2_TM"/>
</dbReference>
<comment type="subcellular location">
    <subcellularLocation>
        <location evidence="1">Cell inner membrane</location>
        <topology evidence="1">Multi-pass membrane protein</topology>
    </subcellularLocation>
    <subcellularLocation>
        <location evidence="9">Cell membrane</location>
        <topology evidence="9">Multi-pass membrane protein</topology>
    </subcellularLocation>
</comment>
<evidence type="ECO:0000259" key="10">
    <source>
        <dbReference type="PROSITE" id="PS51012"/>
    </source>
</evidence>
<evidence type="ECO:0000256" key="4">
    <source>
        <dbReference type="ARBA" id="ARBA00022475"/>
    </source>
</evidence>
<evidence type="ECO:0000256" key="6">
    <source>
        <dbReference type="ARBA" id="ARBA00022692"/>
    </source>
</evidence>
<keyword evidence="12" id="KW-1185">Reference proteome</keyword>
<reference evidence="11 12" key="1">
    <citation type="submission" date="2019-01" db="EMBL/GenBank/DDBJ databases">
        <title>Lactibacter flavus gen. nov., sp. nov., a novel bacterium of the family Propionibacteriaceae isolated from raw milk and dairy products.</title>
        <authorList>
            <person name="Huptas C."/>
            <person name="Wenning M."/>
            <person name="Breitenwieser F."/>
            <person name="Doll E."/>
            <person name="Von Neubeck M."/>
            <person name="Busse H.-J."/>
            <person name="Scherer S."/>
        </authorList>
    </citation>
    <scope>NUCLEOTIDE SEQUENCE [LARGE SCALE GENOMIC DNA]</scope>
    <source>
        <strain evidence="11 12">KCTC 33808</strain>
    </source>
</reference>
<evidence type="ECO:0000256" key="2">
    <source>
        <dbReference type="ARBA" id="ARBA00007783"/>
    </source>
</evidence>
<dbReference type="GO" id="GO:0140359">
    <property type="term" value="F:ABC-type transporter activity"/>
    <property type="evidence" value="ECO:0007669"/>
    <property type="project" value="InterPro"/>
</dbReference>
<proteinExistence type="inferred from homology"/>
<keyword evidence="4 9" id="KW-1003">Cell membrane</keyword>
<feature type="transmembrane region" description="Helical" evidence="9">
    <location>
        <begin position="190"/>
        <end position="208"/>
    </location>
</feature>
<dbReference type="Proteomes" id="UP000292373">
    <property type="component" value="Unassembled WGS sequence"/>
</dbReference>
<keyword evidence="3 9" id="KW-0813">Transport</keyword>
<accession>A0A4Q9KCT6</accession>
<sequence>MTPPEVATGLVAPGRGRGLLDVHRNRYLLSLITRKEIQVRYRGSVLGILWSYIKPAMQFAVFFVAMGLFLGLNRGLENYAVYLFSGIILMNLFNESFRNAARSVVENYNLIKKIYLPRELFPVSSLWVALAHFFPQVVVLVVACLFFGWVPGLAQVGAVLLGTAIVAVFSLGIGLLFATANVFFRDAENIVELLVMITTWASPVLYTWTMVRDAMAPWMFALYMLNPLTVATELFHFGFWQPTLDASSTWALPDAFFSLWVPVAIGVSLLFLFLGDLAFRRHEGTFAQEL</sequence>
<gene>
    <name evidence="11" type="ORF">ET989_08875</name>
</gene>
<feature type="transmembrane region" description="Helical" evidence="9">
    <location>
        <begin position="159"/>
        <end position="184"/>
    </location>
</feature>
<feature type="transmembrane region" description="Helical" evidence="9">
    <location>
        <begin position="52"/>
        <end position="72"/>
    </location>
</feature>
<dbReference type="GO" id="GO:0015920">
    <property type="term" value="P:lipopolysaccharide transport"/>
    <property type="evidence" value="ECO:0007669"/>
    <property type="project" value="TreeGrafter"/>
</dbReference>
<dbReference type="GO" id="GO:0005886">
    <property type="term" value="C:plasma membrane"/>
    <property type="evidence" value="ECO:0007669"/>
    <property type="project" value="UniProtKB-SubCell"/>
</dbReference>
<evidence type="ECO:0000256" key="5">
    <source>
        <dbReference type="ARBA" id="ARBA00022519"/>
    </source>
</evidence>
<dbReference type="PANTHER" id="PTHR30413:SF8">
    <property type="entry name" value="TRANSPORT PERMEASE PROTEIN"/>
    <property type="match status" value="1"/>
</dbReference>
<evidence type="ECO:0000256" key="1">
    <source>
        <dbReference type="ARBA" id="ARBA00004429"/>
    </source>
</evidence>
<keyword evidence="8 9" id="KW-0472">Membrane</keyword>
<dbReference type="AlphaFoldDB" id="A0A4Q9KCT6"/>
<keyword evidence="7 9" id="KW-1133">Transmembrane helix</keyword>
<evidence type="ECO:0000256" key="3">
    <source>
        <dbReference type="ARBA" id="ARBA00022448"/>
    </source>
</evidence>
<name>A0A4Q9KCT6_9ACTN</name>
<evidence type="ECO:0000313" key="11">
    <source>
        <dbReference type="EMBL" id="TBT84255.1"/>
    </source>
</evidence>
<dbReference type="EMBL" id="SDMQ01000008">
    <property type="protein sequence ID" value="TBT84255.1"/>
    <property type="molecule type" value="Genomic_DNA"/>
</dbReference>